<comment type="subcellular location">
    <subcellularLocation>
        <location evidence="2">Cell membrane</location>
        <topology evidence="2">Multi-pass membrane protein</topology>
    </subcellularLocation>
</comment>
<dbReference type="InterPro" id="IPR036761">
    <property type="entry name" value="TTHA0802/YceI-like_sf"/>
</dbReference>
<comment type="similarity">
    <text evidence="12">Belongs to the cytochrome b561 family.</text>
</comment>
<name>A0A419A361_9RHOB</name>
<feature type="transmembrane region" description="Helical" evidence="13">
    <location>
        <begin position="16"/>
        <end position="39"/>
    </location>
</feature>
<evidence type="ECO:0000256" key="9">
    <source>
        <dbReference type="ARBA" id="ARBA00022989"/>
    </source>
</evidence>
<keyword evidence="6 13" id="KW-0812">Transmembrane</keyword>
<keyword evidence="3" id="KW-0813">Transport</keyword>
<comment type="cofactor">
    <cofactor evidence="1">
        <name>heme b</name>
        <dbReference type="ChEBI" id="CHEBI:60344"/>
    </cofactor>
</comment>
<dbReference type="OrthoDB" id="1247465at2"/>
<evidence type="ECO:0000256" key="8">
    <source>
        <dbReference type="ARBA" id="ARBA00022982"/>
    </source>
</evidence>
<dbReference type="GO" id="GO:0009055">
    <property type="term" value="F:electron transfer activity"/>
    <property type="evidence" value="ECO:0007669"/>
    <property type="project" value="InterPro"/>
</dbReference>
<keyword evidence="8" id="KW-0249">Electron transport</keyword>
<evidence type="ECO:0000256" key="13">
    <source>
        <dbReference type="SAM" id="Phobius"/>
    </source>
</evidence>
<dbReference type="GO" id="GO:0046872">
    <property type="term" value="F:metal ion binding"/>
    <property type="evidence" value="ECO:0007669"/>
    <property type="project" value="UniProtKB-KW"/>
</dbReference>
<dbReference type="SUPFAM" id="SSF81342">
    <property type="entry name" value="Transmembrane di-heme cytochromes"/>
    <property type="match status" value="1"/>
</dbReference>
<evidence type="ECO:0000256" key="3">
    <source>
        <dbReference type="ARBA" id="ARBA00022448"/>
    </source>
</evidence>
<feature type="transmembrane region" description="Helical" evidence="13">
    <location>
        <begin position="190"/>
        <end position="213"/>
    </location>
</feature>
<reference evidence="15 16" key="1">
    <citation type="submission" date="2018-09" db="EMBL/GenBank/DDBJ databases">
        <title>Paracoccus onubensis nov. sp. a moderate halophilic bacterium isolated from Gruta de las Maravillas (Aracena, Spain).</title>
        <authorList>
            <person name="Jurado V."/>
            <person name="Gutierrez-Patricio S."/>
            <person name="Gonzalez-Pimentel J.L."/>
            <person name="Laiz L."/>
            <person name="Saiz-Jimenez C."/>
        </authorList>
    </citation>
    <scope>NUCLEOTIDE SEQUENCE [LARGE SCALE GENOMIC DNA]</scope>
    <source>
        <strain evidence="15 16">DSM 19484</strain>
    </source>
</reference>
<keyword evidence="5" id="KW-0349">Heme</keyword>
<feature type="transmembrane region" description="Helical" evidence="13">
    <location>
        <begin position="148"/>
        <end position="169"/>
    </location>
</feature>
<sequence length="385" mass="40686">MRHNTATCYGSVARTLHWLTALLIIANIGLGLWAVYLPLDAMALKVQVFSLHKTLGITALAVALVRILWAFGQTRPAPVHPDRRAETLAAEAVHWTLYAAMVLVPVTGWVEHAATEGYAPILWPLGQGLPLVPKSPALAMTMASVHTALAFLLIGSILLHVAGALKHALIDRDGVLARMTRGRPAGPGVAAGHAGPALVAVLVIAAAGGLGWATRPGDAAPSDRLAQAVSDWQVIDGRLAFSVRQMGSEVQGGFEDWTAAITFDPDSGTGRVDVAINMDSVTIGTVTQQAKGADFFDVDAHPVARFQGEIRPDGAAHLAEGVLELRGASMPVSLPFDLQIDPDGVARMQGATVLDRRDWQIGQGYGDESTVGFAVDLVVELRAQR</sequence>
<evidence type="ECO:0000256" key="10">
    <source>
        <dbReference type="ARBA" id="ARBA00023004"/>
    </source>
</evidence>
<dbReference type="AlphaFoldDB" id="A0A419A361"/>
<keyword evidence="16" id="KW-1185">Reference proteome</keyword>
<evidence type="ECO:0000256" key="11">
    <source>
        <dbReference type="ARBA" id="ARBA00023136"/>
    </source>
</evidence>
<dbReference type="InterPro" id="IPR052168">
    <property type="entry name" value="Cytochrome_b561_oxidase"/>
</dbReference>
<dbReference type="InterPro" id="IPR016174">
    <property type="entry name" value="Di-haem_cyt_TM"/>
</dbReference>
<keyword evidence="11 13" id="KW-0472">Membrane</keyword>
<keyword evidence="4" id="KW-1003">Cell membrane</keyword>
<dbReference type="SUPFAM" id="SSF101874">
    <property type="entry name" value="YceI-like"/>
    <property type="match status" value="1"/>
</dbReference>
<evidence type="ECO:0000256" key="4">
    <source>
        <dbReference type="ARBA" id="ARBA00022475"/>
    </source>
</evidence>
<dbReference type="EMBL" id="QZEV01000001">
    <property type="protein sequence ID" value="RJL07550.1"/>
    <property type="molecule type" value="Genomic_DNA"/>
</dbReference>
<dbReference type="GO" id="GO:0022904">
    <property type="term" value="P:respiratory electron transport chain"/>
    <property type="evidence" value="ECO:0007669"/>
    <property type="project" value="InterPro"/>
</dbReference>
<accession>A0A419A361</accession>
<dbReference type="InterPro" id="IPR011577">
    <property type="entry name" value="Cyt_b561_bac/Ni-Hgenase"/>
</dbReference>
<dbReference type="Gene3D" id="1.20.950.20">
    <property type="entry name" value="Transmembrane di-heme cytochromes, Chain C"/>
    <property type="match status" value="1"/>
</dbReference>
<protein>
    <submittedName>
        <fullName evidence="15">Cytochrome</fullName>
    </submittedName>
</protein>
<dbReference type="Pfam" id="PF01292">
    <property type="entry name" value="Ni_hydr_CYTB"/>
    <property type="match status" value="1"/>
</dbReference>
<dbReference type="RefSeq" id="WP_119884622.1">
    <property type="nucleotide sequence ID" value="NZ_CP067169.1"/>
</dbReference>
<evidence type="ECO:0000313" key="16">
    <source>
        <dbReference type="Proteomes" id="UP000285530"/>
    </source>
</evidence>
<dbReference type="Pfam" id="PF04264">
    <property type="entry name" value="YceI"/>
    <property type="match status" value="1"/>
</dbReference>
<evidence type="ECO:0000256" key="7">
    <source>
        <dbReference type="ARBA" id="ARBA00022723"/>
    </source>
</evidence>
<evidence type="ECO:0000256" key="6">
    <source>
        <dbReference type="ARBA" id="ARBA00022692"/>
    </source>
</evidence>
<dbReference type="Proteomes" id="UP000285530">
    <property type="component" value="Unassembled WGS sequence"/>
</dbReference>
<keyword evidence="7" id="KW-0479">Metal-binding</keyword>
<dbReference type="GO" id="GO:0005886">
    <property type="term" value="C:plasma membrane"/>
    <property type="evidence" value="ECO:0007669"/>
    <property type="project" value="UniProtKB-SubCell"/>
</dbReference>
<gene>
    <name evidence="15" type="ORF">D3P06_00310</name>
</gene>
<evidence type="ECO:0000256" key="1">
    <source>
        <dbReference type="ARBA" id="ARBA00001970"/>
    </source>
</evidence>
<comment type="caution">
    <text evidence="15">The sequence shown here is derived from an EMBL/GenBank/DDBJ whole genome shotgun (WGS) entry which is preliminary data.</text>
</comment>
<evidence type="ECO:0000313" key="15">
    <source>
        <dbReference type="EMBL" id="RJL07550.1"/>
    </source>
</evidence>
<feature type="domain" description="Lipid/polyisoprenoid-binding YceI-like" evidence="14">
    <location>
        <begin position="231"/>
        <end position="384"/>
    </location>
</feature>
<keyword evidence="9 13" id="KW-1133">Transmembrane helix</keyword>
<evidence type="ECO:0000256" key="5">
    <source>
        <dbReference type="ARBA" id="ARBA00022617"/>
    </source>
</evidence>
<dbReference type="InterPro" id="IPR007372">
    <property type="entry name" value="Lipid/polyisoprenoid-bd_YceI"/>
</dbReference>
<keyword evidence="10" id="KW-0408">Iron</keyword>
<feature type="transmembrane region" description="Helical" evidence="13">
    <location>
        <begin position="51"/>
        <end position="71"/>
    </location>
</feature>
<evidence type="ECO:0000256" key="2">
    <source>
        <dbReference type="ARBA" id="ARBA00004651"/>
    </source>
</evidence>
<dbReference type="Gene3D" id="2.40.128.110">
    <property type="entry name" value="Lipid/polyisoprenoid-binding, YceI-like"/>
    <property type="match status" value="1"/>
</dbReference>
<organism evidence="15 16">
    <name type="scientific">Paracoccus aestuarii</name>
    <dbReference type="NCBI Taxonomy" id="453842"/>
    <lineage>
        <taxon>Bacteria</taxon>
        <taxon>Pseudomonadati</taxon>
        <taxon>Pseudomonadota</taxon>
        <taxon>Alphaproteobacteria</taxon>
        <taxon>Rhodobacterales</taxon>
        <taxon>Paracoccaceae</taxon>
        <taxon>Paracoccus</taxon>
    </lineage>
</organism>
<dbReference type="SMART" id="SM00867">
    <property type="entry name" value="YceI"/>
    <property type="match status" value="1"/>
</dbReference>
<dbReference type="PANTHER" id="PTHR30529:SF1">
    <property type="entry name" value="CYTOCHROME B561 HOMOLOG 2"/>
    <property type="match status" value="1"/>
</dbReference>
<evidence type="ECO:0000256" key="12">
    <source>
        <dbReference type="ARBA" id="ARBA00037975"/>
    </source>
</evidence>
<proteinExistence type="inferred from homology"/>
<dbReference type="GO" id="GO:0020037">
    <property type="term" value="F:heme binding"/>
    <property type="evidence" value="ECO:0007669"/>
    <property type="project" value="TreeGrafter"/>
</dbReference>
<dbReference type="PANTHER" id="PTHR30529">
    <property type="entry name" value="CYTOCHROME B561"/>
    <property type="match status" value="1"/>
</dbReference>
<evidence type="ECO:0000259" key="14">
    <source>
        <dbReference type="SMART" id="SM00867"/>
    </source>
</evidence>